<sequence length="385" mass="41273">MEFIFNVPSKVMFGEHYSDNTGQYFKNADVDKIMCIYDQGVKSTGIVDRVLESVRGEGIEVLEFGKVVSDPPAGLIDQAAAIARKEKVQGILGIGGGSTMDTAKCVNALLGNEGKILDYAHDYDTMKCTGGYLILVPTTFGTSSEVTDGGVLSVPDEKRKVSIWGKNLGADLAVIDPVLALGIPKGITAATGMDSLAHAVESYMSMIATPITEAISLQAIRTIIEYLPKAVEAGSCLENRTGMCLGCLTAGLAFNNAFQNQGHGLAHPMGAYWHLPHGVACAIALPFSIKDNVHAVPEKVRALGEIMGLKLPEEMDNDELGTLVAERVEAFADGIGIPNLKELGVEPSLIETVAEAVKSEPDQYTYPHIPKTEDMVEFLHKNYDK</sequence>
<feature type="domain" description="Fe-containing alcohol dehydrogenase-like C-terminal" evidence="4">
    <location>
        <begin position="188"/>
        <end position="383"/>
    </location>
</feature>
<comment type="similarity">
    <text evidence="1">Belongs to the iron-containing alcohol dehydrogenase family.</text>
</comment>
<dbReference type="InterPro" id="IPR056798">
    <property type="entry name" value="ADH_Fe_C"/>
</dbReference>
<reference evidence="5" key="1">
    <citation type="submission" date="2022-09" db="EMBL/GenBank/DDBJ databases">
        <title>Culturomic study of gut microbiota in children with autism spectrum disorder.</title>
        <authorList>
            <person name="Efimov B.A."/>
            <person name="Chaplin A.V."/>
            <person name="Sokolova S.R."/>
            <person name="Pikina A.P."/>
            <person name="Korzhanova M."/>
            <person name="Belova V."/>
            <person name="Korostin D."/>
        </authorList>
    </citation>
    <scope>NUCLEOTIDE SEQUENCE</scope>
    <source>
        <strain evidence="5">ASD5510</strain>
    </source>
</reference>
<gene>
    <name evidence="5" type="ORF">OBO34_03455</name>
</gene>
<evidence type="ECO:0000256" key="1">
    <source>
        <dbReference type="ARBA" id="ARBA00007358"/>
    </source>
</evidence>
<evidence type="ECO:0000313" key="6">
    <source>
        <dbReference type="Proteomes" id="UP001065549"/>
    </source>
</evidence>
<dbReference type="SUPFAM" id="SSF56796">
    <property type="entry name" value="Dehydroquinate synthase-like"/>
    <property type="match status" value="1"/>
</dbReference>
<organism evidence="5 6">
    <name type="scientific">Hominibacterium faecale</name>
    <dbReference type="NCBI Taxonomy" id="2839743"/>
    <lineage>
        <taxon>Bacteria</taxon>
        <taxon>Bacillati</taxon>
        <taxon>Bacillota</taxon>
        <taxon>Clostridia</taxon>
        <taxon>Peptostreptococcales</taxon>
        <taxon>Anaerovoracaceae</taxon>
        <taxon>Hominibacterium</taxon>
    </lineage>
</organism>
<dbReference type="RefSeq" id="WP_253020768.1">
    <property type="nucleotide sequence ID" value="NZ_JAOSHN010000001.1"/>
</dbReference>
<protein>
    <submittedName>
        <fullName evidence="5">Iron-containing alcohol dehydrogenase</fullName>
    </submittedName>
</protein>
<name>A0A9J6QJV5_9FIRM</name>
<keyword evidence="6" id="KW-1185">Reference proteome</keyword>
<keyword evidence="2" id="KW-0560">Oxidoreductase</keyword>
<dbReference type="CDD" id="cd14863">
    <property type="entry name" value="Fe-ADH-like"/>
    <property type="match status" value="1"/>
</dbReference>
<evidence type="ECO:0000259" key="4">
    <source>
        <dbReference type="Pfam" id="PF25137"/>
    </source>
</evidence>
<dbReference type="Gene3D" id="3.40.50.1970">
    <property type="match status" value="1"/>
</dbReference>
<dbReference type="InterPro" id="IPR039697">
    <property type="entry name" value="Alcohol_dehydrogenase_Fe"/>
</dbReference>
<dbReference type="GO" id="GO:0004022">
    <property type="term" value="F:alcohol dehydrogenase (NAD+) activity"/>
    <property type="evidence" value="ECO:0007669"/>
    <property type="project" value="UniProtKB-ARBA"/>
</dbReference>
<dbReference type="EMBL" id="JAOSHN010000001">
    <property type="protein sequence ID" value="MCU7377409.1"/>
    <property type="molecule type" value="Genomic_DNA"/>
</dbReference>
<dbReference type="Gene3D" id="1.20.1090.10">
    <property type="entry name" value="Dehydroquinate synthase-like - alpha domain"/>
    <property type="match status" value="1"/>
</dbReference>
<accession>A0A9J6QJV5</accession>
<evidence type="ECO:0000256" key="2">
    <source>
        <dbReference type="ARBA" id="ARBA00023002"/>
    </source>
</evidence>
<dbReference type="InterPro" id="IPR001670">
    <property type="entry name" value="ADH_Fe/GldA"/>
</dbReference>
<dbReference type="FunFam" id="3.40.50.1970:FF:000003">
    <property type="entry name" value="Alcohol dehydrogenase, iron-containing"/>
    <property type="match status" value="1"/>
</dbReference>
<feature type="domain" description="Alcohol dehydrogenase iron-type/glycerol dehydrogenase GldA" evidence="3">
    <location>
        <begin position="8"/>
        <end position="177"/>
    </location>
</feature>
<evidence type="ECO:0000313" key="5">
    <source>
        <dbReference type="EMBL" id="MCU7377409.1"/>
    </source>
</evidence>
<dbReference type="Pfam" id="PF00465">
    <property type="entry name" value="Fe-ADH"/>
    <property type="match status" value="1"/>
</dbReference>
<dbReference type="PANTHER" id="PTHR11496:SF102">
    <property type="entry name" value="ALCOHOL DEHYDROGENASE 4"/>
    <property type="match status" value="1"/>
</dbReference>
<dbReference type="GO" id="GO:0046872">
    <property type="term" value="F:metal ion binding"/>
    <property type="evidence" value="ECO:0007669"/>
    <property type="project" value="InterPro"/>
</dbReference>
<dbReference type="Proteomes" id="UP001065549">
    <property type="component" value="Unassembled WGS sequence"/>
</dbReference>
<comment type="caution">
    <text evidence="5">The sequence shown here is derived from an EMBL/GenBank/DDBJ whole genome shotgun (WGS) entry which is preliminary data.</text>
</comment>
<evidence type="ECO:0000259" key="3">
    <source>
        <dbReference type="Pfam" id="PF00465"/>
    </source>
</evidence>
<dbReference type="Pfam" id="PF25137">
    <property type="entry name" value="ADH_Fe_C"/>
    <property type="match status" value="1"/>
</dbReference>
<dbReference type="AlphaFoldDB" id="A0A9J6QJV5"/>
<proteinExistence type="inferred from homology"/>
<dbReference type="PANTHER" id="PTHR11496">
    <property type="entry name" value="ALCOHOL DEHYDROGENASE"/>
    <property type="match status" value="1"/>
</dbReference>